<feature type="compositionally biased region" description="Polar residues" evidence="2">
    <location>
        <begin position="2152"/>
        <end position="2161"/>
    </location>
</feature>
<dbReference type="PROSITE" id="PS50088">
    <property type="entry name" value="ANK_REPEAT"/>
    <property type="match status" value="1"/>
</dbReference>
<feature type="compositionally biased region" description="Basic and acidic residues" evidence="2">
    <location>
        <begin position="2085"/>
        <end position="2116"/>
    </location>
</feature>
<feature type="compositionally biased region" description="Basic and acidic residues" evidence="2">
    <location>
        <begin position="2471"/>
        <end position="2481"/>
    </location>
</feature>
<name>A0A9W7ZV98_9FUNG</name>
<evidence type="ECO:0000313" key="4">
    <source>
        <dbReference type="EMBL" id="KAJ1913282.1"/>
    </source>
</evidence>
<feature type="region of interest" description="Disordered" evidence="2">
    <location>
        <begin position="1078"/>
        <end position="1344"/>
    </location>
</feature>
<feature type="compositionally biased region" description="Low complexity" evidence="2">
    <location>
        <begin position="45"/>
        <end position="56"/>
    </location>
</feature>
<feature type="compositionally biased region" description="Polar residues" evidence="2">
    <location>
        <begin position="1929"/>
        <end position="1956"/>
    </location>
</feature>
<accession>A0A9W7ZV98</accession>
<feature type="compositionally biased region" description="Polar residues" evidence="2">
    <location>
        <begin position="2503"/>
        <end position="2513"/>
    </location>
</feature>
<feature type="compositionally biased region" description="Polar residues" evidence="2">
    <location>
        <begin position="1213"/>
        <end position="1251"/>
    </location>
</feature>
<dbReference type="PROSITE" id="PS50297">
    <property type="entry name" value="ANK_REP_REGION"/>
    <property type="match status" value="1"/>
</dbReference>
<feature type="compositionally biased region" description="Polar residues" evidence="2">
    <location>
        <begin position="1475"/>
        <end position="1508"/>
    </location>
</feature>
<feature type="region of interest" description="Disordered" evidence="2">
    <location>
        <begin position="1751"/>
        <end position="1780"/>
    </location>
</feature>
<dbReference type="SUPFAM" id="SSF48403">
    <property type="entry name" value="Ankyrin repeat"/>
    <property type="match status" value="1"/>
</dbReference>
<dbReference type="SMART" id="SM00233">
    <property type="entry name" value="PH"/>
    <property type="match status" value="1"/>
</dbReference>
<evidence type="ECO:0000256" key="2">
    <source>
        <dbReference type="SAM" id="MobiDB-lite"/>
    </source>
</evidence>
<feature type="compositionally biased region" description="Basic and acidic residues" evidence="2">
    <location>
        <begin position="317"/>
        <end position="326"/>
    </location>
</feature>
<dbReference type="PANTHER" id="PTHR36100:SF1">
    <property type="entry name" value="BUD SITE SELECTION PROTEIN 4"/>
    <property type="match status" value="1"/>
</dbReference>
<evidence type="ECO:0000256" key="1">
    <source>
        <dbReference type="PROSITE-ProRule" id="PRU00023"/>
    </source>
</evidence>
<feature type="repeat" description="ANK" evidence="1">
    <location>
        <begin position="194"/>
        <end position="226"/>
    </location>
</feature>
<feature type="compositionally biased region" description="Basic residues" evidence="2">
    <location>
        <begin position="1166"/>
        <end position="1184"/>
    </location>
</feature>
<feature type="compositionally biased region" description="Polar residues" evidence="2">
    <location>
        <begin position="1609"/>
        <end position="1627"/>
    </location>
</feature>
<keyword evidence="1" id="KW-0040">ANK repeat</keyword>
<dbReference type="InterPro" id="IPR036770">
    <property type="entry name" value="Ankyrin_rpt-contain_sf"/>
</dbReference>
<feature type="region of interest" description="Disordered" evidence="2">
    <location>
        <begin position="1827"/>
        <end position="1881"/>
    </location>
</feature>
<feature type="region of interest" description="Disordered" evidence="2">
    <location>
        <begin position="895"/>
        <end position="957"/>
    </location>
</feature>
<feature type="region of interest" description="Disordered" evidence="2">
    <location>
        <begin position="1590"/>
        <end position="1627"/>
    </location>
</feature>
<protein>
    <submittedName>
        <fullName evidence="4">Bud site selection protein bud4</fullName>
    </submittedName>
</protein>
<feature type="compositionally biased region" description="Low complexity" evidence="2">
    <location>
        <begin position="2976"/>
        <end position="2990"/>
    </location>
</feature>
<reference evidence="4" key="1">
    <citation type="submission" date="2022-07" db="EMBL/GenBank/DDBJ databases">
        <title>Phylogenomic reconstructions and comparative analyses of Kickxellomycotina fungi.</title>
        <authorList>
            <person name="Reynolds N.K."/>
            <person name="Stajich J.E."/>
            <person name="Barry K."/>
            <person name="Grigoriev I.V."/>
            <person name="Crous P."/>
            <person name="Smith M.E."/>
        </authorList>
    </citation>
    <scope>NUCLEOTIDE SEQUENCE</scope>
    <source>
        <strain evidence="4">NBRC 100468</strain>
    </source>
</reference>
<feature type="compositionally biased region" description="Low complexity" evidence="2">
    <location>
        <begin position="1652"/>
        <end position="1673"/>
    </location>
</feature>
<feature type="compositionally biased region" description="Low complexity" evidence="2">
    <location>
        <begin position="2854"/>
        <end position="2870"/>
    </location>
</feature>
<sequence length="3014" mass="327359">MSSPGLKAPTHIDFQKPSSLPSSTNKPPDQSIAASNPHQNRNSMYSEESYTTTTSEAQSGSSDHHQHHEATVKARWFSAIRDGKLIPIESMLKEHPNVMDLQCSDPTPFHSMLQMLASDSLGNDTTNMDGLQIAIMEYKNAYARWRLGSADAGGGGGASQDKQREQINVREAILSEMLVAVTPQQLDSHRFGYYKNTTLHLAAFFNDNNLVNRLLIQGANPSIRNGMGNYPLSTTTDSEVRISLQKYTNIAYHQHLHSQYHDPNLDIAAGYAQSHMAQQQQQQQQGAIAVGGSQNVGYMDSEQIVSDYDEEEEEEEGTGHGDRSSSDESSGGYNHNNGQTYYDSYGLEGQKGGSIDYGVHLKPLPSRLSTVIEESIEDDMHLLNSDARNQNTGDHRSSMSGPFSIPSMDPISEISEDSHHNDEHDNTAQQEPSAMHDRNKSQFQHQTAIPAPASATNIFESSGANIRRIDSRGSIPSGSEMTTGADTEFYSCNEYDDKSATGTPNTPVKPASAASAKHELVGSNRTVTATDATAVSSSNFHELDKQNERAAGKRGAESDVHSGDNDSQPDSDAEEDRLSSSQPSRYSTIRDQTFSSVSSISYNGSTIRRHRRRKMRKSDESSLRTNDDDDDDDPNEDEDDIDCSGIDDILDDLHSESGGSGYFNRSEGLTSAVTFYSSQGLGERKLSTRKGQASQPPLVTATTATTPKLTDGGGGGGGGDTNSRKSEAMNINYRSRNDEPDTASSTQKTVGGRRPLSALAATPSSRPLSFSHDLYDMIMSKAPHEVRSKSSLSNPITTAPAAIYNTALVASPVTTADVPNGQDDDDHIVSALYQISKSNVVTKPDSGNNFSELSAIPETLEHSDAAISSKPMTRIGRRQGREAAIELGLSSQHGKFDVESNNKSDSVVDIEQPSRPQSKTSEIPGEAELYDNDDDDGYEDTANGNFSEGGDLSRSNSLSYGPSNADIANELMNIPLTLESRDAIINSLVKRFGKNSEKKLQRIVDDELRVRNESATDSDRATLQDGHDNTVRSLAARSSISSISDALKDLLPVVSAGSGDASETFRIRPNAYNRSQTRIGAANSNSDRTSSVNPLAGFFRPSDEPALNEGNSERKDTHKSDTNRRVTNNSGLPTPPQLCFHDDGDLSGSEGDCEDNVGMGLNATARRQRPRSKSRSRSHSRSRRSSLASATNSPDNQTQRKPSSLGVEVATPAINSAAQSPRKQYPTSMSVQGTSPVHTSSPRKVSPSLQILQEKAFVSSAFGRSPNRSTLSNPSSGNTSISSTSGGIAKAHSRQSTHFPPNITTTSASGEDRANNRPHSGSISSLLSNSSSASSPFGVGSHLASSPKVGRVAAFKRQFEQQISASGSGSGSSNHSSFSSPSSSTSSFRSTNNSNNQPSSPLKSKDRLSAIQKIGQGSRPASPSVLSSAPYSQHNMDVRPTSTPKAPTAQHPARDSNVSTEDIRSQLPSKDSDNKSSAGSSIPSIFTSSNTINEEYDSPDSQAISELSQPPHYGSPRERARRRQSNTLKAIQNSGIVRGRLQVFTASNPLIYEQQHTRPGSSASSVDRLSKHITTDYSQRGKRYLETELGMDISPSSSPPENFPPVTRDPTSTSMDRQTNTSSSPILTRTTVDLNELLEANRRESGINTDAVRSSDVPTVSTRRVSSSTAMSRPKLSITSEEWIEMANKSIGETVQQEIYSDDYLPINESEDNSTPEYYRYLKSRGVDDPEGYIEKHGTFGFGNNSPASLSNLGSRNSDDLSASGGKHDLATALEDNDGDDHQYHANTANIVQRQISQIAKGKMPAIDESDPEYQVPETAYGQPIYHSSNRRTTFSDRASTSLDRQMSGASNVSGSTPQRVLSMSSSDGGNNSTISNGNQTVKFDPRLAFGLSSSNDLLSTPPDGTPPSSFATKDTVSRFFSQQQQQSTNLSPPTSKPASGNDNNSSKHSSISTIYLQPFEGPSSDPTTPYNTYRGEPPEEPALGHDTLDPIPDDEEKYSTIKVIRTEDSDSGGGESRGISHPRQLNPWYEGDAGHGSSCGSQQPGRDADTAGTGESDSEMGQSEDMNDSRLIEGFDKPSSTALRYHETISDIKGKGPAKDQPHASKENVTTKEESVLSSTGPPAQPHLHEGSLVSMPSSSFEGQGRERSLSDFSMYSSSHPQPQQPPIEHRNAPSCPSPGSADTDLPPQSRVPSFEEEMQDTMKSIEAKASHSFRGSVNAKMVGKYRSKLDSQFVSSDNVNRISGSKYYRQFATAPPAPPLTPPSPNISHTPFINLIDGIPKGGFFALPQPKCQVGYLYLRILSMEDIRLSPQFLSTVESFYFVIRNGIHTLSCDIVPIKNARNGKILINQEFRISTNPKVSITMFLRVIHKPGYRGGIPSKPSKLFRSGRPETPLSAETSASGSNVGVGGLMYGTPYGLHNASSFQSGTSSQSSGEAGCLPILHRLLRKNTRSSRNRRSARQQQMDNGSQHDEETKTRYSTDIVMYHRPGGERGYAESFPRQDQNLDSNNNGGAGTPSRDVGNYPSAMIVVNGQQFPADPTPRNYSSAMMGPNGVQSNGSLNNLMAPGPLHHPQNRSHHNWGNKRGNGRHTNAPASVPGISKEETLGCAAVNVESMIDEVYLRTLVDGWEVEGTWDKKNKARLQLQMFFVPSIPGLSVESLPPTLSDCSNSIEIINWHNTTYCTGFLSQRGGDTKFWRRRYFKQVGCHLIAFHEESRQPRMFMDLNYATRVIDNSLNNTPGKRVKSTRATNAARLHAAATSEAARNYNSQHQHHLMVAQPPRRRNTHKRNNSDYSPRDSGFHAISPQLPHPTSPGLGQHYPNPAQFSEYASDGEDASGVDVQAHPHHYRGYGDNSSQDSNNSSGLDSGVYDVNRDSKQAKNSNHFSTSIQSINVSLHHGFSIEFGQAGWVEFYADSDEEKRTWVRNISQTISHSSKIPHWLIKILHTDLSEALDNSMSSISAITEPAAAAAAASVANSSSNSGQSSQDSYHHHHQQYSDQKPQPQQVYHYRT</sequence>
<feature type="compositionally biased region" description="Polar residues" evidence="2">
    <location>
        <begin position="16"/>
        <end position="44"/>
    </location>
</feature>
<dbReference type="GO" id="GO:0005525">
    <property type="term" value="F:GTP binding"/>
    <property type="evidence" value="ECO:0007669"/>
    <property type="project" value="TreeGrafter"/>
</dbReference>
<feature type="region of interest" description="Disordered" evidence="2">
    <location>
        <begin position="1921"/>
        <end position="2203"/>
    </location>
</feature>
<feature type="region of interest" description="Disordered" evidence="2">
    <location>
        <begin position="1894"/>
        <end position="1913"/>
    </location>
</feature>
<dbReference type="SUPFAM" id="SSF50729">
    <property type="entry name" value="PH domain-like"/>
    <property type="match status" value="1"/>
</dbReference>
<feature type="region of interest" description="Disordered" evidence="2">
    <location>
        <begin position="686"/>
        <end position="765"/>
    </location>
</feature>
<feature type="compositionally biased region" description="Basic and acidic residues" evidence="2">
    <location>
        <begin position="416"/>
        <end position="426"/>
    </location>
</feature>
<feature type="region of interest" description="Disordered" evidence="2">
    <location>
        <begin position="2568"/>
        <end position="2601"/>
    </location>
</feature>
<feature type="compositionally biased region" description="Low complexity" evidence="2">
    <location>
        <begin position="526"/>
        <end position="538"/>
    </location>
</feature>
<dbReference type="PROSITE" id="PS50003">
    <property type="entry name" value="PH_DOMAIN"/>
    <property type="match status" value="1"/>
</dbReference>
<dbReference type="InterPro" id="IPR002110">
    <property type="entry name" value="Ankyrin_rpt"/>
</dbReference>
<comment type="caution">
    <text evidence="4">The sequence shown here is derived from an EMBL/GenBank/DDBJ whole genome shotgun (WGS) entry which is preliminary data.</text>
</comment>
<dbReference type="OrthoDB" id="2123378at2759"/>
<feature type="region of interest" description="Disordered" evidence="2">
    <location>
        <begin position="469"/>
        <end position="653"/>
    </location>
</feature>
<feature type="compositionally biased region" description="Polar residues" evidence="2">
    <location>
        <begin position="474"/>
        <end position="485"/>
    </location>
</feature>
<feature type="compositionally biased region" description="Acidic residues" evidence="2">
    <location>
        <begin position="307"/>
        <end position="316"/>
    </location>
</feature>
<gene>
    <name evidence="4" type="primary">BUD4_2</name>
    <name evidence="4" type="ORF">H4219_005275</name>
</gene>
<feature type="compositionally biased region" description="Low complexity" evidence="2">
    <location>
        <begin position="1272"/>
        <end position="1288"/>
    </location>
</feature>
<feature type="region of interest" description="Disordered" evidence="2">
    <location>
        <begin position="1651"/>
        <end position="1673"/>
    </location>
</feature>
<feature type="compositionally biased region" description="Basic and acidic residues" evidence="2">
    <location>
        <begin position="1111"/>
        <end position="1124"/>
    </location>
</feature>
<feature type="region of interest" description="Disordered" evidence="2">
    <location>
        <begin position="2767"/>
        <end position="2873"/>
    </location>
</feature>
<feature type="region of interest" description="Disordered" evidence="2">
    <location>
        <begin position="306"/>
        <end position="345"/>
    </location>
</feature>
<proteinExistence type="predicted"/>
<feature type="compositionally biased region" description="Low complexity" evidence="2">
    <location>
        <begin position="2999"/>
        <end position="3008"/>
    </location>
</feature>
<feature type="compositionally biased region" description="Basic residues" evidence="2">
    <location>
        <begin position="607"/>
        <end position="616"/>
    </location>
</feature>
<feature type="compositionally biased region" description="Polar residues" evidence="2">
    <location>
        <begin position="1294"/>
        <end position="1309"/>
    </location>
</feature>
<dbReference type="PANTHER" id="PTHR36100">
    <property type="entry name" value="BUD SITE SELECTION PROTEIN 4"/>
    <property type="match status" value="1"/>
</dbReference>
<feature type="region of interest" description="Disordered" evidence="2">
    <location>
        <begin position="1"/>
        <end position="70"/>
    </location>
</feature>
<dbReference type="EMBL" id="JANBPU010000273">
    <property type="protein sequence ID" value="KAJ1913282.1"/>
    <property type="molecule type" value="Genomic_DNA"/>
</dbReference>
<dbReference type="InterPro" id="IPR052007">
    <property type="entry name" value="Bud4"/>
</dbReference>
<feature type="compositionally biased region" description="Polar residues" evidence="2">
    <location>
        <begin position="333"/>
        <end position="342"/>
    </location>
</feature>
<organism evidence="4 5">
    <name type="scientific">Mycoemilia scoparia</name>
    <dbReference type="NCBI Taxonomy" id="417184"/>
    <lineage>
        <taxon>Eukaryota</taxon>
        <taxon>Fungi</taxon>
        <taxon>Fungi incertae sedis</taxon>
        <taxon>Zoopagomycota</taxon>
        <taxon>Kickxellomycotina</taxon>
        <taxon>Kickxellomycetes</taxon>
        <taxon>Kickxellales</taxon>
        <taxon>Kickxellaceae</taxon>
        <taxon>Mycoemilia</taxon>
    </lineage>
</organism>
<feature type="compositionally biased region" description="Acidic residues" evidence="2">
    <location>
        <begin position="928"/>
        <end position="939"/>
    </location>
</feature>
<feature type="region of interest" description="Disordered" evidence="2">
    <location>
        <begin position="2381"/>
        <end position="2404"/>
    </location>
</feature>
<feature type="compositionally biased region" description="Polar residues" evidence="2">
    <location>
        <begin position="1419"/>
        <end position="1445"/>
    </location>
</feature>
<feature type="compositionally biased region" description="Basic and acidic residues" evidence="2">
    <location>
        <begin position="541"/>
        <end position="564"/>
    </location>
</feature>
<feature type="compositionally biased region" description="Polar residues" evidence="2">
    <location>
        <begin position="579"/>
        <end position="606"/>
    </location>
</feature>
<feature type="compositionally biased region" description="Polar residues" evidence="2">
    <location>
        <begin position="1190"/>
        <end position="1202"/>
    </location>
</feature>
<feature type="region of interest" description="Disordered" evidence="2">
    <location>
        <begin position="1363"/>
        <end position="1524"/>
    </location>
</feature>
<feature type="compositionally biased region" description="Low complexity" evidence="2">
    <location>
        <begin position="1364"/>
        <end position="1401"/>
    </location>
</feature>
<evidence type="ECO:0000313" key="5">
    <source>
        <dbReference type="Proteomes" id="UP001150538"/>
    </source>
</evidence>
<feature type="compositionally biased region" description="Low complexity" evidence="2">
    <location>
        <begin position="1320"/>
        <end position="1341"/>
    </location>
</feature>
<feature type="compositionally biased region" description="Basic residues" evidence="2">
    <location>
        <begin position="2575"/>
        <end position="2590"/>
    </location>
</feature>
<dbReference type="InterPro" id="IPR001849">
    <property type="entry name" value="PH_domain"/>
</dbReference>
<feature type="compositionally biased region" description="Polar residues" evidence="2">
    <location>
        <begin position="1078"/>
        <end position="1093"/>
    </location>
</feature>
<feature type="compositionally biased region" description="Basic and acidic residues" evidence="2">
    <location>
        <begin position="617"/>
        <end position="626"/>
    </location>
</feature>
<feature type="compositionally biased region" description="Acidic residues" evidence="2">
    <location>
        <begin position="627"/>
        <end position="642"/>
    </location>
</feature>
<keyword evidence="5" id="KW-1185">Reference proteome</keyword>
<feature type="domain" description="PH" evidence="3">
    <location>
        <begin position="2682"/>
        <end position="2934"/>
    </location>
</feature>
<feature type="region of interest" description="Disordered" evidence="2">
    <location>
        <begin position="2450"/>
        <end position="2524"/>
    </location>
</feature>
<feature type="compositionally biased region" description="Basic and acidic residues" evidence="2">
    <location>
        <begin position="2068"/>
        <end position="2077"/>
    </location>
</feature>
<feature type="region of interest" description="Disordered" evidence="2">
    <location>
        <begin position="385"/>
        <end position="447"/>
    </location>
</feature>
<dbReference type="Gene3D" id="1.25.40.20">
    <property type="entry name" value="Ankyrin repeat-containing domain"/>
    <property type="match status" value="1"/>
</dbReference>
<dbReference type="Proteomes" id="UP001150538">
    <property type="component" value="Unassembled WGS sequence"/>
</dbReference>
<evidence type="ECO:0000259" key="3">
    <source>
        <dbReference type="PROSITE" id="PS50003"/>
    </source>
</evidence>
<feature type="region of interest" description="Disordered" evidence="2">
    <location>
        <begin position="2976"/>
        <end position="3014"/>
    </location>
</feature>
<feature type="compositionally biased region" description="Gly residues" evidence="2">
    <location>
        <begin position="711"/>
        <end position="720"/>
    </location>
</feature>
<feature type="compositionally biased region" description="Basic residues" evidence="2">
    <location>
        <begin position="2450"/>
        <end position="2462"/>
    </location>
</feature>